<dbReference type="RefSeq" id="WP_089849947.1">
    <property type="nucleotide sequence ID" value="NZ_FNEJ01000019.1"/>
</dbReference>
<dbReference type="STRING" id="555512.SAMN04487993_101963"/>
<dbReference type="SUPFAM" id="SSF54593">
    <property type="entry name" value="Glyoxalase/Bleomycin resistance protein/Dihydroxybiphenyl dioxygenase"/>
    <property type="match status" value="2"/>
</dbReference>
<dbReference type="Gene3D" id="3.10.180.10">
    <property type="entry name" value="2,3-Dihydroxybiphenyl 1,2-Dioxygenase, domain 1"/>
    <property type="match status" value="2"/>
</dbReference>
<dbReference type="InterPro" id="IPR029068">
    <property type="entry name" value="Glyas_Bleomycin-R_OHBP_Dase"/>
</dbReference>
<dbReference type="InterPro" id="IPR037523">
    <property type="entry name" value="VOC_core"/>
</dbReference>
<sequence>MPSSDAPIEIGRVTLTVRDLAAMSTFYQEVLGLHPMAGDASHVSLGVGDRVLIALRADPAARRASRREAGLFHIAFLLPTRHDLAAWLRHVAERGIHWQGASDHLVSEAMYLADPEGNGIEVYADRPRASWRWQGTEIAMDTQPLDLQALAARAQAPWRGAPEGSVIGHVHLQTGALEAARQFYTEDLGFDLTCTYRGALFFGSGGYHHHLATNIWNSWGAGPRDPKATGIAEIELRLGAEAPEALRARIGTDLADPWGIRYRLAAQP</sequence>
<accession>A0A1G8RBM9</accession>
<evidence type="ECO:0000313" key="2">
    <source>
        <dbReference type="EMBL" id="SDJ13935.1"/>
    </source>
</evidence>
<proteinExistence type="predicted"/>
<dbReference type="InterPro" id="IPR004360">
    <property type="entry name" value="Glyas_Fos-R_dOase_dom"/>
</dbReference>
<dbReference type="Proteomes" id="UP000199093">
    <property type="component" value="Unassembled WGS sequence"/>
</dbReference>
<dbReference type="Pfam" id="PF00903">
    <property type="entry name" value="Glyoxalase"/>
    <property type="match status" value="2"/>
</dbReference>
<dbReference type="PANTHER" id="PTHR43279">
    <property type="entry name" value="CATECHOL-2,3-DIOXYGENASE"/>
    <property type="match status" value="1"/>
</dbReference>
<keyword evidence="3" id="KW-1185">Reference proteome</keyword>
<dbReference type="OrthoDB" id="9792626at2"/>
<reference evidence="2 3" key="1">
    <citation type="submission" date="2016-10" db="EMBL/GenBank/DDBJ databases">
        <authorList>
            <person name="de Groot N.N."/>
        </authorList>
    </citation>
    <scope>NUCLEOTIDE SEQUENCE [LARGE SCALE GENOMIC DNA]</scope>
    <source>
        <strain evidence="2 3">DSM 26424</strain>
    </source>
</reference>
<keyword evidence="2" id="KW-0560">Oxidoreductase</keyword>
<feature type="domain" description="VOC" evidence="1">
    <location>
        <begin position="9"/>
        <end position="125"/>
    </location>
</feature>
<dbReference type="PANTHER" id="PTHR43279:SF1">
    <property type="entry name" value="CATECHOL-2,3-DIOXYGENASE"/>
    <property type="match status" value="1"/>
</dbReference>
<keyword evidence="2" id="KW-0223">Dioxygenase</keyword>
<name>A0A1G8RBM9_9RHOB</name>
<dbReference type="AlphaFoldDB" id="A0A1G8RBM9"/>
<gene>
    <name evidence="2" type="ORF">SAMN04487993_101963</name>
</gene>
<organism evidence="2 3">
    <name type="scientific">Salipiger marinus</name>
    <dbReference type="NCBI Taxonomy" id="555512"/>
    <lineage>
        <taxon>Bacteria</taxon>
        <taxon>Pseudomonadati</taxon>
        <taxon>Pseudomonadota</taxon>
        <taxon>Alphaproteobacteria</taxon>
        <taxon>Rhodobacterales</taxon>
        <taxon>Roseobacteraceae</taxon>
        <taxon>Salipiger</taxon>
    </lineage>
</organism>
<evidence type="ECO:0000313" key="3">
    <source>
        <dbReference type="Proteomes" id="UP000199093"/>
    </source>
</evidence>
<evidence type="ECO:0000259" key="1">
    <source>
        <dbReference type="PROSITE" id="PS51819"/>
    </source>
</evidence>
<dbReference type="GO" id="GO:0051213">
    <property type="term" value="F:dioxygenase activity"/>
    <property type="evidence" value="ECO:0007669"/>
    <property type="project" value="UniProtKB-KW"/>
</dbReference>
<protein>
    <submittedName>
        <fullName evidence="2">Catechol 2,3-dioxygenase</fullName>
    </submittedName>
</protein>
<dbReference type="PROSITE" id="PS51819">
    <property type="entry name" value="VOC"/>
    <property type="match status" value="1"/>
</dbReference>
<dbReference type="EMBL" id="FNEJ01000019">
    <property type="protein sequence ID" value="SDJ13935.1"/>
    <property type="molecule type" value="Genomic_DNA"/>
</dbReference>